<dbReference type="EMBL" id="ATAE01000067">
    <property type="protein sequence ID" value="ERN51242.1"/>
    <property type="molecule type" value="Genomic_DNA"/>
</dbReference>
<dbReference type="GO" id="GO:0016787">
    <property type="term" value="F:hydrolase activity"/>
    <property type="evidence" value="ECO:0007669"/>
    <property type="project" value="InterPro"/>
</dbReference>
<dbReference type="RefSeq" id="WP_022629896.1">
    <property type="nucleotide sequence ID" value="NZ_ATAE01000067.1"/>
</dbReference>
<sequence length="554" mass="62340">MNRDIRGSGNMKGNWNSKEKLIHLLGELTEVESVVGTSKEVEMGEKIEELVGQIEYFKAHPEAVCRIPIKDDHWNRFSVTAVYEGNPDDSSAYVLLSHFDVVGVDDFGQYKDLAFDHHRYTKQLEQLEDLSEDAAADLATGEWLFGRGVMDMKAGLAVQLAVMSDAIENRKPINLILLATPDEERNSEGMLAAVEWLAELKQTKGYDQMVGICSEPSFTSFPGDQSKYVYTGSVGKMLPLVCAVGLETHVGEPLAGVNASWMISEVVSEMELSDRFYEQSGEEIVPPPTVLRLADLKYEYNVQTPTFAYATFNILTYTKTVQDVLDEVNEVVSDSATKINQRLSDRYQTYKVKRQHPAVSVYTYGELKERGTALYGESFTAQLESISKRVYQNGGDTRDVTIALAKEVGDYFVDLAPFYLVMLAPPFYPSVRLEEKNADEAALLHEVGELQKWTEETFGENISRMHYFPGLSDVSYGKMDKDLKVKQTLEREMPALSNGYDLPITAIQSLQMATVNIGPYGKDAHKRTERLHLPFFTDVTPCMLMKFIDQMIKK</sequence>
<dbReference type="Proteomes" id="UP000017170">
    <property type="component" value="Unassembled WGS sequence"/>
</dbReference>
<gene>
    <name evidence="1" type="ORF">A33I_02415</name>
</gene>
<name>U6SIP0_9BACI</name>
<dbReference type="AlphaFoldDB" id="U6SIP0"/>
<evidence type="ECO:0000313" key="1">
    <source>
        <dbReference type="EMBL" id="ERN51242.1"/>
    </source>
</evidence>
<dbReference type="Pfam" id="PF01546">
    <property type="entry name" value="Peptidase_M20"/>
    <property type="match status" value="1"/>
</dbReference>
<dbReference type="InterPro" id="IPR002933">
    <property type="entry name" value="Peptidase_M20"/>
</dbReference>
<keyword evidence="2" id="KW-1185">Reference proteome</keyword>
<dbReference type="SUPFAM" id="SSF53187">
    <property type="entry name" value="Zn-dependent exopeptidases"/>
    <property type="match status" value="1"/>
</dbReference>
<dbReference type="PANTHER" id="PTHR43808:SF27">
    <property type="entry name" value="PROTEIN ROCB"/>
    <property type="match status" value="1"/>
</dbReference>
<protein>
    <recommendedName>
        <fullName evidence="3">Arginine utilization protein RocB</fullName>
    </recommendedName>
</protein>
<dbReference type="PATRIC" id="fig|1188261.3.peg.3918"/>
<evidence type="ECO:0008006" key="3">
    <source>
        <dbReference type="Google" id="ProtNLM"/>
    </source>
</evidence>
<accession>U6SIP0</accession>
<dbReference type="PANTHER" id="PTHR43808">
    <property type="entry name" value="ACETYLORNITHINE DEACETYLASE"/>
    <property type="match status" value="1"/>
</dbReference>
<dbReference type="Gene3D" id="3.40.630.10">
    <property type="entry name" value="Zn peptidases"/>
    <property type="match status" value="1"/>
</dbReference>
<organism evidence="1 2">
    <name type="scientific">Alkalihalophilus marmarensis DSM 21297</name>
    <dbReference type="NCBI Taxonomy" id="1188261"/>
    <lineage>
        <taxon>Bacteria</taxon>
        <taxon>Bacillati</taxon>
        <taxon>Bacillota</taxon>
        <taxon>Bacilli</taxon>
        <taxon>Bacillales</taxon>
        <taxon>Bacillaceae</taxon>
        <taxon>Alkalihalophilus</taxon>
    </lineage>
</organism>
<reference evidence="1 2" key="1">
    <citation type="journal article" date="2013" name="Genome Announc.">
        <title>Genome Sequence of the Extreme Obligate Alkaliphile Bacillus marmarensis Strain DSM 21297.</title>
        <authorList>
            <person name="Wernick D.G."/>
            <person name="Choi K.Y."/>
            <person name="Tat C.A."/>
            <person name="Lafontaine Rivera J.G."/>
            <person name="Liao J.C."/>
        </authorList>
    </citation>
    <scope>NUCLEOTIDE SEQUENCE [LARGE SCALE GENOMIC DNA]</scope>
    <source>
        <strain evidence="1 2">DSM 21297</strain>
    </source>
</reference>
<dbReference type="InterPro" id="IPR012166">
    <property type="entry name" value="Uncharacterised_RocB"/>
</dbReference>
<evidence type="ECO:0000313" key="2">
    <source>
        <dbReference type="Proteomes" id="UP000017170"/>
    </source>
</evidence>
<proteinExistence type="predicted"/>
<dbReference type="InterPro" id="IPR050072">
    <property type="entry name" value="Peptidase_M20A"/>
</dbReference>
<dbReference type="PIRSF" id="PIRSF010386">
    <property type="entry name" value="RocB"/>
    <property type="match status" value="1"/>
</dbReference>
<comment type="caution">
    <text evidence="1">The sequence shown here is derived from an EMBL/GenBank/DDBJ whole genome shotgun (WGS) entry which is preliminary data.</text>
</comment>